<keyword evidence="3 4" id="KW-0539">Nucleus</keyword>
<evidence type="ECO:0000256" key="3">
    <source>
        <dbReference type="ARBA" id="ARBA00023242"/>
    </source>
</evidence>
<feature type="domain" description="Homeobox" evidence="6">
    <location>
        <begin position="191"/>
        <end position="254"/>
    </location>
</feature>
<comment type="subcellular location">
    <subcellularLocation>
        <location evidence="4">Nucleus</location>
    </subcellularLocation>
</comment>
<evidence type="ECO:0000313" key="8">
    <source>
        <dbReference type="Proteomes" id="UP000799772"/>
    </source>
</evidence>
<organism evidence="7 8">
    <name type="scientific">Rhizodiscina lignyota</name>
    <dbReference type="NCBI Taxonomy" id="1504668"/>
    <lineage>
        <taxon>Eukaryota</taxon>
        <taxon>Fungi</taxon>
        <taxon>Dikarya</taxon>
        <taxon>Ascomycota</taxon>
        <taxon>Pezizomycotina</taxon>
        <taxon>Dothideomycetes</taxon>
        <taxon>Pleosporomycetidae</taxon>
        <taxon>Aulographales</taxon>
        <taxon>Rhizodiscinaceae</taxon>
        <taxon>Rhizodiscina</taxon>
    </lineage>
</organism>
<dbReference type="PROSITE" id="PS50071">
    <property type="entry name" value="HOMEOBOX_2"/>
    <property type="match status" value="1"/>
</dbReference>
<evidence type="ECO:0000256" key="5">
    <source>
        <dbReference type="SAM" id="MobiDB-lite"/>
    </source>
</evidence>
<dbReference type="GO" id="GO:0003677">
    <property type="term" value="F:DNA binding"/>
    <property type="evidence" value="ECO:0007669"/>
    <property type="project" value="UniProtKB-UniRule"/>
</dbReference>
<dbReference type="SMART" id="SM00389">
    <property type="entry name" value="HOX"/>
    <property type="match status" value="1"/>
</dbReference>
<evidence type="ECO:0000256" key="1">
    <source>
        <dbReference type="ARBA" id="ARBA00023125"/>
    </source>
</evidence>
<reference evidence="7" key="1">
    <citation type="journal article" date="2020" name="Stud. Mycol.">
        <title>101 Dothideomycetes genomes: a test case for predicting lifestyles and emergence of pathogens.</title>
        <authorList>
            <person name="Haridas S."/>
            <person name="Albert R."/>
            <person name="Binder M."/>
            <person name="Bloem J."/>
            <person name="Labutti K."/>
            <person name="Salamov A."/>
            <person name="Andreopoulos B."/>
            <person name="Baker S."/>
            <person name="Barry K."/>
            <person name="Bills G."/>
            <person name="Bluhm B."/>
            <person name="Cannon C."/>
            <person name="Castanera R."/>
            <person name="Culley D."/>
            <person name="Daum C."/>
            <person name="Ezra D."/>
            <person name="Gonzalez J."/>
            <person name="Henrissat B."/>
            <person name="Kuo A."/>
            <person name="Liang C."/>
            <person name="Lipzen A."/>
            <person name="Lutzoni F."/>
            <person name="Magnuson J."/>
            <person name="Mondo S."/>
            <person name="Nolan M."/>
            <person name="Ohm R."/>
            <person name="Pangilinan J."/>
            <person name="Park H.-J."/>
            <person name="Ramirez L."/>
            <person name="Alfaro M."/>
            <person name="Sun H."/>
            <person name="Tritt A."/>
            <person name="Yoshinaga Y."/>
            <person name="Zwiers L.-H."/>
            <person name="Turgeon B."/>
            <person name="Goodwin S."/>
            <person name="Spatafora J."/>
            <person name="Crous P."/>
            <person name="Grigoriev I."/>
        </authorList>
    </citation>
    <scope>NUCLEOTIDE SEQUENCE</scope>
    <source>
        <strain evidence="7">CBS 133067</strain>
    </source>
</reference>
<dbReference type="AlphaFoldDB" id="A0A9P4M9B9"/>
<dbReference type="SUPFAM" id="SSF46689">
    <property type="entry name" value="Homeodomain-like"/>
    <property type="match status" value="1"/>
</dbReference>
<dbReference type="Pfam" id="PF05920">
    <property type="entry name" value="Homeobox_KN"/>
    <property type="match status" value="1"/>
</dbReference>
<proteinExistence type="predicted"/>
<gene>
    <name evidence="7" type="ORF">NA57DRAFT_71555</name>
</gene>
<dbReference type="CDD" id="cd00086">
    <property type="entry name" value="homeodomain"/>
    <property type="match status" value="1"/>
</dbReference>
<comment type="caution">
    <text evidence="7">The sequence shown here is derived from an EMBL/GenBank/DDBJ whole genome shotgun (WGS) entry which is preliminary data.</text>
</comment>
<dbReference type="PANTHER" id="PTHR11850">
    <property type="entry name" value="HOMEOBOX PROTEIN TRANSCRIPTION FACTORS"/>
    <property type="match status" value="1"/>
</dbReference>
<dbReference type="GO" id="GO:0006355">
    <property type="term" value="P:regulation of DNA-templated transcription"/>
    <property type="evidence" value="ECO:0007669"/>
    <property type="project" value="InterPro"/>
</dbReference>
<protein>
    <recommendedName>
        <fullName evidence="6">Homeobox domain-containing protein</fullName>
    </recommendedName>
</protein>
<dbReference type="InterPro" id="IPR001356">
    <property type="entry name" value="HD"/>
</dbReference>
<dbReference type="EMBL" id="ML978122">
    <property type="protein sequence ID" value="KAF2102566.1"/>
    <property type="molecule type" value="Genomic_DNA"/>
</dbReference>
<dbReference type="Proteomes" id="UP000799772">
    <property type="component" value="Unassembled WGS sequence"/>
</dbReference>
<sequence>MNENSHFNQTYDLDSFHLLSPSLLDAHQLNSSPTTQDPFGIAAGLHVSSFELLDESFVPGLAAPPDGSPSHGPPIASQWESLNYIAASAGHEDERKEGLRTNREEKNNEEVDTAVPSSGNNSGLANPSHAPGLSHFDDLSIDPKLTLLDAETDVLGGTSLNKHSDGAALELTVALPAREKNCGKIELPKGAKTKKRRNRLPERAKDQLKAWFDVHSDSPYPSTKEATELADRTGTTFQQVKTWFNNTRSRLIPRRTYFVY</sequence>
<feature type="DNA-binding region" description="Homeobox" evidence="4">
    <location>
        <begin position="193"/>
        <end position="255"/>
    </location>
</feature>
<dbReference type="GO" id="GO:0005634">
    <property type="term" value="C:nucleus"/>
    <property type="evidence" value="ECO:0007669"/>
    <property type="project" value="UniProtKB-SubCell"/>
</dbReference>
<dbReference type="InterPro" id="IPR009057">
    <property type="entry name" value="Homeodomain-like_sf"/>
</dbReference>
<keyword evidence="2 4" id="KW-0371">Homeobox</keyword>
<dbReference type="InterPro" id="IPR008422">
    <property type="entry name" value="KN_HD"/>
</dbReference>
<accession>A0A9P4M9B9</accession>
<name>A0A9P4M9B9_9PEZI</name>
<keyword evidence="1 4" id="KW-0238">DNA-binding</keyword>
<keyword evidence="8" id="KW-1185">Reference proteome</keyword>
<evidence type="ECO:0000256" key="2">
    <source>
        <dbReference type="ARBA" id="ARBA00023155"/>
    </source>
</evidence>
<feature type="compositionally biased region" description="Basic and acidic residues" evidence="5">
    <location>
        <begin position="90"/>
        <end position="109"/>
    </location>
</feature>
<dbReference type="InterPro" id="IPR050224">
    <property type="entry name" value="TALE_homeobox"/>
</dbReference>
<evidence type="ECO:0000313" key="7">
    <source>
        <dbReference type="EMBL" id="KAF2102566.1"/>
    </source>
</evidence>
<dbReference type="Gene3D" id="1.10.10.60">
    <property type="entry name" value="Homeodomain-like"/>
    <property type="match status" value="1"/>
</dbReference>
<evidence type="ECO:0000259" key="6">
    <source>
        <dbReference type="PROSITE" id="PS50071"/>
    </source>
</evidence>
<dbReference type="OrthoDB" id="10056939at2759"/>
<feature type="compositionally biased region" description="Polar residues" evidence="5">
    <location>
        <begin position="115"/>
        <end position="125"/>
    </location>
</feature>
<feature type="region of interest" description="Disordered" evidence="5">
    <location>
        <begin position="90"/>
        <end position="131"/>
    </location>
</feature>
<evidence type="ECO:0000256" key="4">
    <source>
        <dbReference type="PROSITE-ProRule" id="PRU00108"/>
    </source>
</evidence>